<sequence>MADHLCGFVWVFSVAEGVADGGCGIRRQGVGGNLYIGLAAEGAGNQGVGGI</sequence>
<dbReference type="RefSeq" id="WP_244784325.1">
    <property type="nucleotide sequence ID" value="NZ_CP091508.1"/>
</dbReference>
<accession>A0ABY4DX44</accession>
<organism evidence="1 2">
    <name type="scientific">Uruburuella testudinis</name>
    <dbReference type="NCBI Taxonomy" id="1282863"/>
    <lineage>
        <taxon>Bacteria</taxon>
        <taxon>Pseudomonadati</taxon>
        <taxon>Pseudomonadota</taxon>
        <taxon>Betaproteobacteria</taxon>
        <taxon>Neisseriales</taxon>
        <taxon>Neisseriaceae</taxon>
        <taxon>Uruburuella</taxon>
    </lineage>
</organism>
<dbReference type="EMBL" id="CP091508">
    <property type="protein sequence ID" value="UOO81261.1"/>
    <property type="molecule type" value="Genomic_DNA"/>
</dbReference>
<gene>
    <name evidence="1" type="ORF">LVJ83_09850</name>
</gene>
<dbReference type="Proteomes" id="UP000829817">
    <property type="component" value="Chromosome"/>
</dbReference>
<proteinExistence type="predicted"/>
<reference evidence="1 2" key="1">
    <citation type="journal article" date="2022" name="Res Sq">
        <title>Evolution of multicellular longitudinally dividing oral cavity symbionts (Neisseriaceae).</title>
        <authorList>
            <person name="Nyongesa S."/>
            <person name="Weber P."/>
            <person name="Bernet E."/>
            <person name="Pullido F."/>
            <person name="Nieckarz M."/>
            <person name="Delaby M."/>
            <person name="Nieves C."/>
            <person name="Viehboeck T."/>
            <person name="Krause N."/>
            <person name="Rivera-Millot A."/>
            <person name="Nakamura A."/>
            <person name="Vischer N."/>
            <person name="VanNieuwenhze M."/>
            <person name="Brun Y."/>
            <person name="Cava F."/>
            <person name="Bulgheresi S."/>
            <person name="Veyrier F."/>
        </authorList>
    </citation>
    <scope>NUCLEOTIDE SEQUENCE [LARGE SCALE GENOMIC DNA]</scope>
    <source>
        <strain evidence="1 2">CCUG 63373m</strain>
    </source>
</reference>
<keyword evidence="2" id="KW-1185">Reference proteome</keyword>
<name>A0ABY4DX44_9NEIS</name>
<evidence type="ECO:0000313" key="2">
    <source>
        <dbReference type="Proteomes" id="UP000829817"/>
    </source>
</evidence>
<protein>
    <submittedName>
        <fullName evidence="1">Uncharacterized protein</fullName>
    </submittedName>
</protein>
<evidence type="ECO:0000313" key="1">
    <source>
        <dbReference type="EMBL" id="UOO81261.1"/>
    </source>
</evidence>